<evidence type="ECO:0008006" key="9">
    <source>
        <dbReference type="Google" id="ProtNLM"/>
    </source>
</evidence>
<keyword evidence="6" id="KW-0560">Oxidoreductase</keyword>
<accession>A0ABR3SBM6</accession>
<comment type="cofactor">
    <cofactor evidence="1">
        <name>FAD</name>
        <dbReference type="ChEBI" id="CHEBI:57692"/>
    </cofactor>
</comment>
<proteinExistence type="inferred from homology"/>
<protein>
    <recommendedName>
        <fullName evidence="9">L-ornithine N(5)-oxygenase</fullName>
    </recommendedName>
</protein>
<keyword evidence="4" id="KW-0274">FAD</keyword>
<evidence type="ECO:0000256" key="5">
    <source>
        <dbReference type="ARBA" id="ARBA00022857"/>
    </source>
</evidence>
<dbReference type="PRINTS" id="PR00081">
    <property type="entry name" value="GDHRDH"/>
</dbReference>
<evidence type="ECO:0000313" key="8">
    <source>
        <dbReference type="Proteomes" id="UP001521116"/>
    </source>
</evidence>
<dbReference type="PANTHER" id="PTHR43098">
    <property type="entry name" value="L-ORNITHINE N(5)-MONOOXYGENASE-RELATED"/>
    <property type="match status" value="1"/>
</dbReference>
<dbReference type="CDD" id="cd05233">
    <property type="entry name" value="SDR_c"/>
    <property type="match status" value="1"/>
</dbReference>
<dbReference type="EMBL" id="JAJVDC020000269">
    <property type="protein sequence ID" value="KAL1616312.1"/>
    <property type="molecule type" value="Genomic_DNA"/>
</dbReference>
<dbReference type="SUPFAM" id="SSF51905">
    <property type="entry name" value="FAD/NAD(P)-binding domain"/>
    <property type="match status" value="2"/>
</dbReference>
<comment type="caution">
    <text evidence="7">The sequence shown here is derived from an EMBL/GenBank/DDBJ whole genome shotgun (WGS) entry which is preliminary data.</text>
</comment>
<evidence type="ECO:0000313" key="7">
    <source>
        <dbReference type="EMBL" id="KAL1616312.1"/>
    </source>
</evidence>
<gene>
    <name evidence="7" type="ORF">SLS56_011453</name>
</gene>
<organism evidence="7 8">
    <name type="scientific">Neofusicoccum ribis</name>
    <dbReference type="NCBI Taxonomy" id="45134"/>
    <lineage>
        <taxon>Eukaryota</taxon>
        <taxon>Fungi</taxon>
        <taxon>Dikarya</taxon>
        <taxon>Ascomycota</taxon>
        <taxon>Pezizomycotina</taxon>
        <taxon>Dothideomycetes</taxon>
        <taxon>Dothideomycetes incertae sedis</taxon>
        <taxon>Botryosphaeriales</taxon>
        <taxon>Botryosphaeriaceae</taxon>
        <taxon>Neofusicoccum</taxon>
    </lineage>
</organism>
<dbReference type="Gene3D" id="3.50.50.60">
    <property type="entry name" value="FAD/NAD(P)-binding domain"/>
    <property type="match status" value="3"/>
</dbReference>
<name>A0ABR3SBM6_9PEZI</name>
<dbReference type="InterPro" id="IPR050775">
    <property type="entry name" value="FAD-binding_Monooxygenases"/>
</dbReference>
<dbReference type="Gene3D" id="3.40.50.720">
    <property type="entry name" value="NAD(P)-binding Rossmann-like Domain"/>
    <property type="match status" value="1"/>
</dbReference>
<evidence type="ECO:0000256" key="4">
    <source>
        <dbReference type="ARBA" id="ARBA00022827"/>
    </source>
</evidence>
<dbReference type="InterPro" id="IPR036291">
    <property type="entry name" value="NAD(P)-bd_dom_sf"/>
</dbReference>
<evidence type="ECO:0000256" key="6">
    <source>
        <dbReference type="ARBA" id="ARBA00023002"/>
    </source>
</evidence>
<dbReference type="InterPro" id="IPR036188">
    <property type="entry name" value="FAD/NAD-bd_sf"/>
</dbReference>
<dbReference type="SUPFAM" id="SSF51735">
    <property type="entry name" value="NAD(P)-binding Rossmann-fold domains"/>
    <property type="match status" value="1"/>
</dbReference>
<dbReference type="Pfam" id="PF13561">
    <property type="entry name" value="adh_short_C2"/>
    <property type="match status" value="1"/>
</dbReference>
<dbReference type="PANTHER" id="PTHR43098:SF2">
    <property type="entry name" value="FAD-BINDING MONOOXYGENASE AUSB-RELATED"/>
    <property type="match status" value="1"/>
</dbReference>
<evidence type="ECO:0000256" key="3">
    <source>
        <dbReference type="ARBA" id="ARBA00022630"/>
    </source>
</evidence>
<comment type="similarity">
    <text evidence="2">Belongs to the FAD-binding monooxygenase family.</text>
</comment>
<keyword evidence="8" id="KW-1185">Reference proteome</keyword>
<evidence type="ECO:0000256" key="1">
    <source>
        <dbReference type="ARBA" id="ARBA00001974"/>
    </source>
</evidence>
<evidence type="ECO:0000256" key="2">
    <source>
        <dbReference type="ARBA" id="ARBA00010139"/>
    </source>
</evidence>
<reference evidence="7 8" key="1">
    <citation type="submission" date="2024-02" db="EMBL/GenBank/DDBJ databases">
        <title>De novo assembly and annotation of 12 fungi associated with fruit tree decline syndrome in Ontario, Canada.</title>
        <authorList>
            <person name="Sulman M."/>
            <person name="Ellouze W."/>
            <person name="Ilyukhin E."/>
        </authorList>
    </citation>
    <scope>NUCLEOTIDE SEQUENCE [LARGE SCALE GENOMIC DNA]</scope>
    <source>
        <strain evidence="7 8">M1-105</strain>
    </source>
</reference>
<keyword evidence="3" id="KW-0285">Flavoprotein</keyword>
<keyword evidence="5" id="KW-0521">NADP</keyword>
<dbReference type="PRINTS" id="PR00080">
    <property type="entry name" value="SDRFAMILY"/>
</dbReference>
<sequence>MATPDLTALEARYAQERDKRVRAEGFEQYVSLRGADEPLADDPWIGRHPETQDSEPLKDGDSIKFLIIGAGHVGLLAGGRLVEAGFSADDMRLVDVAGGFGGTWYWNRYPGLQCDVESYIYLPFLEETGYVPTHKYASGDEIRRHCERVAAHFGLRGQFGTRVLGADWDEGRRRWAVRLRRERGGGAPTEATVLAQFVVPASGLFTAPKAPRLDGFAALRRSIPVFHTARWDYGCTGGSPTDPSLTKLQGKRVGVVGTGATAVQVVPAVARWAGSLLVFQRTPSYCGPRRQQTTDAAAWPRDVASGPGWQRARRLNFDSFLAGEPLAPDHPDLVADGWTQLGRGFAGFVGGPRLVEPRGLAEHARALHELDAPLVERARERVRREVADPATAERLLAWYPGWCKRPAFHDDYLPAFNRPHVTLVDTDGRGVERCTPRGVVANGVEHELDVLILATGYSLAAGSESAPGALTGVRITGRGGRRIEDKWGAPDFGTLHGIATHGFPNLFFPVSVGGIGSANLTGTFDIMATHIANVLKEAQRRAPDPATLVVEASKAAEDAWTDEVEKRMLWFSVIRACTPGYFNHEGATLRQAPMSDEERRLAMRKGRWGGGVALYERIVRDPAGFGQSATYSLARHGVRKFALVDANEAGLQETTKTLEAQHGVTDVLPLHTPDATEDAIEAAVQQAATRFGRLDFAINNAGFGGPMGGSPDTAPAAFEAHLATHVTGSWLWHRAQLRQMLRQEPREPRYGRGSIVHVCSVHAFAASPPQVAAGAYVAARHAVLGLTRSEGVLYAPRQIRINALCPGYTESPLIESSEQLKALVGGLVRDRVPAGRLGKPEEVADAIVFLASPMSSYMCGQALVLDGGYLAQ</sequence>
<dbReference type="InterPro" id="IPR002347">
    <property type="entry name" value="SDR_fam"/>
</dbReference>
<dbReference type="Proteomes" id="UP001521116">
    <property type="component" value="Unassembled WGS sequence"/>
</dbReference>